<comment type="similarity">
    <text evidence="11 12">Belongs to the TonB-dependent receptor family.</text>
</comment>
<feature type="signal peptide" evidence="13">
    <location>
        <begin position="1"/>
        <end position="29"/>
    </location>
</feature>
<keyword evidence="10 11" id="KW-0998">Cell outer membrane</keyword>
<protein>
    <submittedName>
        <fullName evidence="16">TonB-dependent receptor</fullName>
    </submittedName>
</protein>
<keyword evidence="6" id="KW-0408">Iron</keyword>
<gene>
    <name evidence="16" type="ORF">GCM10008090_06180</name>
</gene>
<dbReference type="InterPro" id="IPR039426">
    <property type="entry name" value="TonB-dep_rcpt-like"/>
</dbReference>
<evidence type="ECO:0000256" key="9">
    <source>
        <dbReference type="ARBA" id="ARBA00023136"/>
    </source>
</evidence>
<evidence type="ECO:0000256" key="4">
    <source>
        <dbReference type="ARBA" id="ARBA00022496"/>
    </source>
</evidence>
<reference evidence="16" key="1">
    <citation type="journal article" date="2014" name="Int. J. Syst. Evol. Microbiol.">
        <title>Complete genome sequence of Corynebacterium casei LMG S-19264T (=DSM 44701T), isolated from a smear-ripened cheese.</title>
        <authorList>
            <consortium name="US DOE Joint Genome Institute (JGI-PGF)"/>
            <person name="Walter F."/>
            <person name="Albersmeier A."/>
            <person name="Kalinowski J."/>
            <person name="Ruckert C."/>
        </authorList>
    </citation>
    <scope>NUCLEOTIDE SEQUENCE</scope>
    <source>
        <strain evidence="16">KCTC 12711</strain>
    </source>
</reference>
<dbReference type="Pfam" id="PF00593">
    <property type="entry name" value="TonB_dep_Rec_b-barrel"/>
    <property type="match status" value="1"/>
</dbReference>
<keyword evidence="5 11" id="KW-0812">Transmembrane</keyword>
<dbReference type="GO" id="GO:0009279">
    <property type="term" value="C:cell outer membrane"/>
    <property type="evidence" value="ECO:0007669"/>
    <property type="project" value="UniProtKB-SubCell"/>
</dbReference>
<keyword evidence="17" id="KW-1185">Reference proteome</keyword>
<keyword evidence="4" id="KW-0410">Iron transport</keyword>
<dbReference type="InterPro" id="IPR012910">
    <property type="entry name" value="Plug_dom"/>
</dbReference>
<dbReference type="PANTHER" id="PTHR32552">
    <property type="entry name" value="FERRICHROME IRON RECEPTOR-RELATED"/>
    <property type="match status" value="1"/>
</dbReference>
<evidence type="ECO:0000259" key="15">
    <source>
        <dbReference type="Pfam" id="PF07715"/>
    </source>
</evidence>
<keyword evidence="3 11" id="KW-1134">Transmembrane beta strand</keyword>
<feature type="domain" description="TonB-dependent receptor plug" evidence="15">
    <location>
        <begin position="55"/>
        <end position="163"/>
    </location>
</feature>
<evidence type="ECO:0000313" key="17">
    <source>
        <dbReference type="Proteomes" id="UP000614811"/>
    </source>
</evidence>
<keyword evidence="8 12" id="KW-0798">TonB box</keyword>
<dbReference type="GO" id="GO:0006826">
    <property type="term" value="P:iron ion transport"/>
    <property type="evidence" value="ECO:0007669"/>
    <property type="project" value="UniProtKB-KW"/>
</dbReference>
<keyword evidence="9 11" id="KW-0472">Membrane</keyword>
<reference evidence="16" key="2">
    <citation type="submission" date="2020-09" db="EMBL/GenBank/DDBJ databases">
        <authorList>
            <person name="Sun Q."/>
            <person name="Kim S."/>
        </authorList>
    </citation>
    <scope>NUCLEOTIDE SEQUENCE</scope>
    <source>
        <strain evidence="16">KCTC 12711</strain>
    </source>
</reference>
<name>A0A918RIK6_9GAMM</name>
<dbReference type="SUPFAM" id="SSF56935">
    <property type="entry name" value="Porins"/>
    <property type="match status" value="1"/>
</dbReference>
<sequence>MKKPLSWVFRLSAVSAAIAAMVSTPTAVAQEESRASAKLLEEIVVTARKREESILDVPIAVTAFNADQLDVLKVRDIESLSVGLPNVAFDDVGTSRSVANFSIRGLGINSSIPSIDPTVGTFVDGVYLGTNAGVILDVFDLESIEVLRGPQGTLFGRNVTGGAVLLNSAKPGDEFGGKIKAAYETGGEEPSVYLQGTVGGPVSDTLAAKISVYSNKDDGYFFNQFTGAAHGESDTLAIRPMVVWTPTERLSITAIYDYFETEGHGPASQNHRNGSGIANGAADFDRDSFDLSIDETGYIDLQSDFFRSTIEYELDNGTITNVFGYRKMESEGSVDVDATPISLFHSPNGIDNDQISNEIRYSGEVGDRSQLTLGAYYFKNDLKYNENRRLLGVVAPPGFFGLTQDGGGDYSVETLGLFASLDYDLTDQMVVNLGLRYTDEEKSADIASLVRNVNAPCSVIDGTCPYDFQDQKSWSNVSPKIGVTYNLSDTSMMYAHWTRGFRSGGYNLRNTAIDTVNFGPGPFDEETVDNFEAGFKTSLRNGGRITGAIFYNQIDDMQREINLADPISGVVQVIRNTADATITGLEIEGLFPLTDRLVFNASLGYIDPGYDAVRFDLNGDGVINDVDKNLDLPRAAELTYSVGLTLDSDVGDWGTAVSRISYAYRDESAYTDNNLGFIGEQAILNAGIDFLSANGRWSFGIFGKNLTDEVKHGGDTQLPEFLGPIPLGGSFAPLAKGRVYGVDLTYKF</sequence>
<evidence type="ECO:0000313" key="16">
    <source>
        <dbReference type="EMBL" id="GHA00241.1"/>
    </source>
</evidence>
<keyword evidence="7" id="KW-0406">Ion transport</keyword>
<keyword evidence="13" id="KW-0732">Signal</keyword>
<proteinExistence type="inferred from homology"/>
<evidence type="ECO:0000256" key="5">
    <source>
        <dbReference type="ARBA" id="ARBA00022692"/>
    </source>
</evidence>
<dbReference type="PANTHER" id="PTHR32552:SF81">
    <property type="entry name" value="TONB-DEPENDENT OUTER MEMBRANE RECEPTOR"/>
    <property type="match status" value="1"/>
</dbReference>
<evidence type="ECO:0000256" key="2">
    <source>
        <dbReference type="ARBA" id="ARBA00022448"/>
    </source>
</evidence>
<dbReference type="PROSITE" id="PS52016">
    <property type="entry name" value="TONB_DEPENDENT_REC_3"/>
    <property type="match status" value="1"/>
</dbReference>
<dbReference type="Proteomes" id="UP000614811">
    <property type="component" value="Unassembled WGS sequence"/>
</dbReference>
<evidence type="ECO:0000259" key="14">
    <source>
        <dbReference type="Pfam" id="PF00593"/>
    </source>
</evidence>
<comment type="subcellular location">
    <subcellularLocation>
        <location evidence="1 11">Cell outer membrane</location>
        <topology evidence="1 11">Multi-pass membrane protein</topology>
    </subcellularLocation>
</comment>
<evidence type="ECO:0000256" key="12">
    <source>
        <dbReference type="RuleBase" id="RU003357"/>
    </source>
</evidence>
<comment type="caution">
    <text evidence="16">The sequence shown here is derived from an EMBL/GenBank/DDBJ whole genome shotgun (WGS) entry which is preliminary data.</text>
</comment>
<evidence type="ECO:0000256" key="7">
    <source>
        <dbReference type="ARBA" id="ARBA00023065"/>
    </source>
</evidence>
<feature type="domain" description="TonB-dependent receptor-like beta-barrel" evidence="14">
    <location>
        <begin position="263"/>
        <end position="706"/>
    </location>
</feature>
<evidence type="ECO:0000256" key="10">
    <source>
        <dbReference type="ARBA" id="ARBA00023237"/>
    </source>
</evidence>
<dbReference type="EMBL" id="BMXA01000001">
    <property type="protein sequence ID" value="GHA00241.1"/>
    <property type="molecule type" value="Genomic_DNA"/>
</dbReference>
<dbReference type="AlphaFoldDB" id="A0A918RIK6"/>
<evidence type="ECO:0000256" key="6">
    <source>
        <dbReference type="ARBA" id="ARBA00023004"/>
    </source>
</evidence>
<evidence type="ECO:0000256" key="1">
    <source>
        <dbReference type="ARBA" id="ARBA00004571"/>
    </source>
</evidence>
<dbReference type="Gene3D" id="2.40.170.20">
    <property type="entry name" value="TonB-dependent receptor, beta-barrel domain"/>
    <property type="match status" value="1"/>
</dbReference>
<evidence type="ECO:0000256" key="13">
    <source>
        <dbReference type="SAM" id="SignalP"/>
    </source>
</evidence>
<dbReference type="InterPro" id="IPR036942">
    <property type="entry name" value="Beta-barrel_TonB_sf"/>
</dbReference>
<evidence type="ECO:0000256" key="3">
    <source>
        <dbReference type="ARBA" id="ARBA00022452"/>
    </source>
</evidence>
<dbReference type="InterPro" id="IPR000531">
    <property type="entry name" value="Beta-barrel_TonB"/>
</dbReference>
<keyword evidence="2 11" id="KW-0813">Transport</keyword>
<feature type="chain" id="PRO_5037709600" evidence="13">
    <location>
        <begin position="30"/>
        <end position="748"/>
    </location>
</feature>
<dbReference type="Pfam" id="PF07715">
    <property type="entry name" value="Plug"/>
    <property type="match status" value="1"/>
</dbReference>
<accession>A0A918RIK6</accession>
<evidence type="ECO:0000256" key="8">
    <source>
        <dbReference type="ARBA" id="ARBA00023077"/>
    </source>
</evidence>
<keyword evidence="16" id="KW-0675">Receptor</keyword>
<organism evidence="16 17">
    <name type="scientific">Arenicella chitinivorans</name>
    <dbReference type="NCBI Taxonomy" id="1329800"/>
    <lineage>
        <taxon>Bacteria</taxon>
        <taxon>Pseudomonadati</taxon>
        <taxon>Pseudomonadota</taxon>
        <taxon>Gammaproteobacteria</taxon>
        <taxon>Arenicellales</taxon>
        <taxon>Arenicellaceae</taxon>
        <taxon>Arenicella</taxon>
    </lineage>
</organism>
<dbReference type="RefSeq" id="WP_189398528.1">
    <property type="nucleotide sequence ID" value="NZ_BMXA01000001.1"/>
</dbReference>
<evidence type="ECO:0000256" key="11">
    <source>
        <dbReference type="PROSITE-ProRule" id="PRU01360"/>
    </source>
</evidence>